<evidence type="ECO:0000313" key="3">
    <source>
        <dbReference type="Proteomes" id="UP000029452"/>
    </source>
</evidence>
<protein>
    <submittedName>
        <fullName evidence="2">Uncharacterized protein</fullName>
    </submittedName>
</protein>
<reference evidence="2 3" key="1">
    <citation type="submission" date="2014-06" db="EMBL/GenBank/DDBJ databases">
        <title>Draft genome sequence of iron oxidizing acidophile Leptospirillum ferriphilum DSM14647.</title>
        <authorList>
            <person name="Cardenas J.P."/>
            <person name="Lazcano M."/>
            <person name="Ossandon F.J."/>
            <person name="Corbett M."/>
            <person name="Holmes D.S."/>
            <person name="Watkin E."/>
        </authorList>
    </citation>
    <scope>NUCLEOTIDE SEQUENCE [LARGE SCALE GENOMIC DNA]</scope>
    <source>
        <strain evidence="2 3">DSM 14647</strain>
    </source>
</reference>
<organism evidence="2 3">
    <name type="scientific">Leptospirillum ferriphilum</name>
    <dbReference type="NCBI Taxonomy" id="178606"/>
    <lineage>
        <taxon>Bacteria</taxon>
        <taxon>Pseudomonadati</taxon>
        <taxon>Nitrospirota</taxon>
        <taxon>Nitrospiria</taxon>
        <taxon>Nitrospirales</taxon>
        <taxon>Nitrospiraceae</taxon>
        <taxon>Leptospirillum</taxon>
    </lineage>
</organism>
<dbReference type="Proteomes" id="UP000029452">
    <property type="component" value="Unassembled WGS sequence"/>
</dbReference>
<dbReference type="AlphaFoldDB" id="A0A094W7H3"/>
<accession>A0A094W7H3</accession>
<evidence type="ECO:0000256" key="1">
    <source>
        <dbReference type="SAM" id="Phobius"/>
    </source>
</evidence>
<dbReference type="RefSeq" id="WP_036082722.1">
    <property type="nucleotide sequence ID" value="NZ_JPGK01000006.1"/>
</dbReference>
<dbReference type="EMBL" id="JPGK01000006">
    <property type="protein sequence ID" value="KGA93438.1"/>
    <property type="molecule type" value="Genomic_DNA"/>
</dbReference>
<keyword evidence="1" id="KW-0472">Membrane</keyword>
<keyword evidence="1" id="KW-0812">Transmembrane</keyword>
<proteinExistence type="predicted"/>
<dbReference type="PATRIC" id="fig|178606.4.peg.1649"/>
<comment type="caution">
    <text evidence="2">The sequence shown here is derived from an EMBL/GenBank/DDBJ whole genome shotgun (WGS) entry which is preliminary data.</text>
</comment>
<name>A0A094W7H3_9BACT</name>
<feature type="transmembrane region" description="Helical" evidence="1">
    <location>
        <begin position="6"/>
        <end position="25"/>
    </location>
</feature>
<keyword evidence="1" id="KW-1133">Transmembrane helix</keyword>
<gene>
    <name evidence="2" type="ORF">LptCag_0051</name>
</gene>
<sequence>MKNKILFISGIVGAVFVLLLAVLFVHGNDKKKRLLDSLGRETGIHIVATKEEYEFPTTIRYRYLRLSGGPIKPAILSIDEVRLHESINPFSSDPVHISLYGIRPSVQEGGLGGAIANGVLNELTVNSLSTDAFISADRHNGSFPDVKIIAPALNAQGSLSYAKDGDKPTNVKIRINFKALGDFRELTGKTDNTLTVDGPAKNPRVVLNGQILNGASSP</sequence>
<evidence type="ECO:0000313" key="2">
    <source>
        <dbReference type="EMBL" id="KGA93438.1"/>
    </source>
</evidence>